<comment type="caution">
    <text evidence="5">The sequence shown here is derived from an EMBL/GenBank/DDBJ whole genome shotgun (WGS) entry which is preliminary data.</text>
</comment>
<dbReference type="PANTHER" id="PTHR44688:SF16">
    <property type="entry name" value="DNA-BINDING TRANSCRIPTIONAL ACTIVATOR DEVR_DOSR"/>
    <property type="match status" value="1"/>
</dbReference>
<dbReference type="SUPFAM" id="SSF46894">
    <property type="entry name" value="C-terminal effector domain of the bipartite response regulators"/>
    <property type="match status" value="1"/>
</dbReference>
<dbReference type="InterPro" id="IPR016032">
    <property type="entry name" value="Sig_transdc_resp-reg_C-effctor"/>
</dbReference>
<accession>A0A326UCU8</accession>
<dbReference type="CDD" id="cd06170">
    <property type="entry name" value="LuxR_C_like"/>
    <property type="match status" value="1"/>
</dbReference>
<keyword evidence="1" id="KW-0805">Transcription regulation</keyword>
<reference evidence="5 6" key="1">
    <citation type="submission" date="2018-06" db="EMBL/GenBank/DDBJ databases">
        <title>Genomic Encyclopedia of Archaeal and Bacterial Type Strains, Phase II (KMG-II): from individual species to whole genera.</title>
        <authorList>
            <person name="Goeker M."/>
        </authorList>
    </citation>
    <scope>NUCLEOTIDE SEQUENCE [LARGE SCALE GENOMIC DNA]</scope>
    <source>
        <strain evidence="5 6">ATCC BAA-1881</strain>
    </source>
</reference>
<keyword evidence="3" id="KW-0804">Transcription</keyword>
<dbReference type="SMART" id="SM00421">
    <property type="entry name" value="HTH_LUXR"/>
    <property type="match status" value="1"/>
</dbReference>
<dbReference type="Pfam" id="PF00196">
    <property type="entry name" value="GerE"/>
    <property type="match status" value="1"/>
</dbReference>
<keyword evidence="2" id="KW-0238">DNA-binding</keyword>
<keyword evidence="6" id="KW-1185">Reference proteome</keyword>
<dbReference type="PRINTS" id="PR00038">
    <property type="entry name" value="HTHLUXR"/>
</dbReference>
<dbReference type="OrthoDB" id="156998at2"/>
<dbReference type="InterPro" id="IPR036388">
    <property type="entry name" value="WH-like_DNA-bd_sf"/>
</dbReference>
<dbReference type="PANTHER" id="PTHR44688">
    <property type="entry name" value="DNA-BINDING TRANSCRIPTIONAL ACTIVATOR DEVR_DOSR"/>
    <property type="match status" value="1"/>
</dbReference>
<sequence>MPRQANYHPCWQPKMQAYRFQEKATVALWALLPETEAWYIWLDEGQPMASLLTRIGPWTAASAGYIQRLQAAVHLHAEKEVLPLVEPLSEREREVLALLTTGASNQQIAEYLVISPHTVKQHVKHILGKLAVTNRMQAVVRARELHLIS</sequence>
<feature type="domain" description="HTH luxR-type" evidence="4">
    <location>
        <begin position="81"/>
        <end position="146"/>
    </location>
</feature>
<evidence type="ECO:0000259" key="4">
    <source>
        <dbReference type="PROSITE" id="PS50043"/>
    </source>
</evidence>
<dbReference type="PROSITE" id="PS50043">
    <property type="entry name" value="HTH_LUXR_2"/>
    <property type="match status" value="1"/>
</dbReference>
<dbReference type="Gene3D" id="1.10.10.10">
    <property type="entry name" value="Winged helix-like DNA-binding domain superfamily/Winged helix DNA-binding domain"/>
    <property type="match status" value="1"/>
</dbReference>
<evidence type="ECO:0000313" key="5">
    <source>
        <dbReference type="EMBL" id="PZW34325.1"/>
    </source>
</evidence>
<dbReference type="Proteomes" id="UP000248806">
    <property type="component" value="Unassembled WGS sequence"/>
</dbReference>
<organism evidence="5 6">
    <name type="scientific">Thermosporothrix hazakensis</name>
    <dbReference type="NCBI Taxonomy" id="644383"/>
    <lineage>
        <taxon>Bacteria</taxon>
        <taxon>Bacillati</taxon>
        <taxon>Chloroflexota</taxon>
        <taxon>Ktedonobacteria</taxon>
        <taxon>Ktedonobacterales</taxon>
        <taxon>Thermosporotrichaceae</taxon>
        <taxon>Thermosporothrix</taxon>
    </lineage>
</organism>
<name>A0A326UCU8_THEHA</name>
<dbReference type="GO" id="GO:0003677">
    <property type="term" value="F:DNA binding"/>
    <property type="evidence" value="ECO:0007669"/>
    <property type="project" value="UniProtKB-KW"/>
</dbReference>
<dbReference type="AlphaFoldDB" id="A0A326UCU8"/>
<protein>
    <submittedName>
        <fullName evidence="5">LuxR family maltose regulon positive regulatory protein</fullName>
    </submittedName>
</protein>
<gene>
    <name evidence="5" type="ORF">EI42_01162</name>
</gene>
<evidence type="ECO:0000313" key="6">
    <source>
        <dbReference type="Proteomes" id="UP000248806"/>
    </source>
</evidence>
<dbReference type="EMBL" id="QKUF01000002">
    <property type="protein sequence ID" value="PZW34325.1"/>
    <property type="molecule type" value="Genomic_DNA"/>
</dbReference>
<evidence type="ECO:0000256" key="3">
    <source>
        <dbReference type="ARBA" id="ARBA00023163"/>
    </source>
</evidence>
<proteinExistence type="predicted"/>
<evidence type="ECO:0000256" key="1">
    <source>
        <dbReference type="ARBA" id="ARBA00023015"/>
    </source>
</evidence>
<dbReference type="GO" id="GO:0006355">
    <property type="term" value="P:regulation of DNA-templated transcription"/>
    <property type="evidence" value="ECO:0007669"/>
    <property type="project" value="InterPro"/>
</dbReference>
<dbReference type="PROSITE" id="PS00622">
    <property type="entry name" value="HTH_LUXR_1"/>
    <property type="match status" value="1"/>
</dbReference>
<dbReference type="InterPro" id="IPR000792">
    <property type="entry name" value="Tscrpt_reg_LuxR_C"/>
</dbReference>
<evidence type="ECO:0000256" key="2">
    <source>
        <dbReference type="ARBA" id="ARBA00023125"/>
    </source>
</evidence>
<dbReference type="RefSeq" id="WP_111319777.1">
    <property type="nucleotide sequence ID" value="NZ_BIFX01000001.1"/>
</dbReference>